<evidence type="ECO:0000313" key="2">
    <source>
        <dbReference type="Proteomes" id="UP001218488"/>
    </source>
</evidence>
<protein>
    <submittedName>
        <fullName evidence="1">Uncharacterized protein</fullName>
    </submittedName>
</protein>
<accession>A0AC61YWA4</accession>
<dbReference type="Proteomes" id="UP001218488">
    <property type="component" value="Chromosome"/>
</dbReference>
<evidence type="ECO:0000313" key="1">
    <source>
        <dbReference type="EMBL" id="WGD97068.1"/>
    </source>
</evidence>
<name>A0AC61YWA4_BACIA</name>
<organism evidence="1 2">
    <name type="scientific">Bacillus safensis</name>
    <dbReference type="NCBI Taxonomy" id="561879"/>
    <lineage>
        <taxon>Bacteria</taxon>
        <taxon>Bacillati</taxon>
        <taxon>Bacillota</taxon>
        <taxon>Bacilli</taxon>
        <taxon>Bacillales</taxon>
        <taxon>Bacillaceae</taxon>
        <taxon>Bacillus</taxon>
    </lineage>
</organism>
<reference evidence="1" key="1">
    <citation type="submission" date="2025-02" db="EMBL/GenBank/DDBJ databases">
        <title>Complete genome sequences of 52 Bacillus and Priestia strains isolated from West-African fermentations and 26 reference strains from the DSMZ collection.</title>
        <authorList>
            <person name="Wiedenbein E.S."/>
            <person name="Canoy T.S."/>
            <person name="Hui Y."/>
            <person name="Parkouda C."/>
            <person name="Dawende C."/>
            <person name="Ametefe E."/>
            <person name="Jespersen L."/>
            <person name="Nielsen D.S."/>
        </authorList>
    </citation>
    <scope>NUCLEOTIDE SEQUENCE</scope>
    <source>
        <strain evidence="1">PRO33</strain>
    </source>
</reference>
<dbReference type="EMBL" id="CP121752">
    <property type="protein sequence ID" value="WGD97068.1"/>
    <property type="molecule type" value="Genomic_DNA"/>
</dbReference>
<proteinExistence type="predicted"/>
<gene>
    <name evidence="1" type="ORF">P5627_14580</name>
</gene>
<sequence length="205" mass="24446">MEPPIIMESFETLSKKEAKILFDWFVNQIPLRIEVLKNVTNGEVDFNFTPESLIEIYSWFLSQVEIYELSEEEIGKELEELRQYPDFIYEDEKKSLLANPVEIAKVDYAIAMDIGIYYGETIRRNYPQVKWTYFTKPKSHSFLNKPVLYFNDADDDMISYEREPIDLMFVLNQRIKRGEITDHSLYELYQYDVNEILGIFEDPED</sequence>